<proteinExistence type="predicted"/>
<dbReference type="RefSeq" id="WP_095065388.1">
    <property type="nucleotide sequence ID" value="NZ_LT906470.1"/>
</dbReference>
<dbReference type="AlphaFoldDB" id="A0A239YKN7"/>
<reference evidence="1 2" key="1">
    <citation type="submission" date="2017-06" db="EMBL/GenBank/DDBJ databases">
        <authorList>
            <consortium name="Pathogen Informatics"/>
        </authorList>
    </citation>
    <scope>NUCLEOTIDE SEQUENCE [LARGE SCALE GENOMIC DNA]</scope>
    <source>
        <strain evidence="1 2">NCTC12018</strain>
    </source>
</reference>
<organism evidence="1 2">
    <name type="scientific">Veillonella rodentium</name>
    <dbReference type="NCBI Taxonomy" id="248315"/>
    <lineage>
        <taxon>Bacteria</taxon>
        <taxon>Bacillati</taxon>
        <taxon>Bacillota</taxon>
        <taxon>Negativicutes</taxon>
        <taxon>Veillonellales</taxon>
        <taxon>Veillonellaceae</taxon>
        <taxon>Veillonella</taxon>
    </lineage>
</organism>
<keyword evidence="2" id="KW-1185">Reference proteome</keyword>
<accession>A0A239YKN7</accession>
<sequence>MNRSDLEVMNRECYNAFLTSNPIRKDTTGDNYSYKYGKEEIWSLDSEYICFNRYLLLLNQRLSEYEGELVESTEPDIEIGNIWNYLYEALDTSYGLCLSDVGARPSRHQYKAFLDSLGLETRDFDAIRILLGIMHLNIGSSTISLYSDSFLIKDTVNHYIALSILKNIDLCNSLRNESTVLSRNRRVKKCTSTMVFNKIYSFNTKILTAPASSQITKEFPNIISSSIDSPVNSLLIHKKMLLSDADFDALDGAGYIGLETLIKQSQKLYRNLVKKDVAGNFALDESFILEELDAQTCCLPVTLLYKWLSQQNVSYEVKRLLSFNCDELTKSLLLFFLLLCNLPHYMAVSVLNRFNETPSHGLFTGQSILLDDSSVNNIGEILKNIELLNQVLSAFLFDIFPFIDRTINAIVAHGTDKKIEEYKLDAYSVLSSSNYRLYRQDLQTLYNKVNKESYYDSDIIQDLDRLLSKPFLVHIQMKYGLDIVKGDMSFLEIVKSQIINKESIYSITHQTIIDLFIYLYNENRTYFHFENEYKNGRYIFNDEEQRQCEAQSILWATKDSRWNQSLANEQLTESIYTWVKNIYDIDSSYKWGRVEDEKLVDLLRLDKNISILINGLTKRRYHYKDTFQLSDSMKKVKKCLYLFFRNLYTALNSKEIEAMPVKSFVLRDDLLKEQRSDIIEDTFDENIFWLYLPYINRRNVNEFLDAVVTCSTDDLRKSYLSLYDTLEDFLWALSLYLENDNSGKSGCCIRLKKAVLDKAICEPMYDRMRYNGLPNLGFILTASVNREKN</sequence>
<gene>
    <name evidence="1" type="ORF">SAMEA44547418_00463</name>
</gene>
<name>A0A239YKN7_9FIRM</name>
<dbReference type="KEGG" id="vrm:44547418_00463"/>
<evidence type="ECO:0000313" key="1">
    <source>
        <dbReference type="EMBL" id="SNV59322.1"/>
    </source>
</evidence>
<protein>
    <submittedName>
        <fullName evidence="1">Uncharacterized protein</fullName>
    </submittedName>
</protein>
<evidence type="ECO:0000313" key="2">
    <source>
        <dbReference type="Proteomes" id="UP000214973"/>
    </source>
</evidence>
<dbReference type="EMBL" id="LT906470">
    <property type="protein sequence ID" value="SNV59322.1"/>
    <property type="molecule type" value="Genomic_DNA"/>
</dbReference>
<dbReference type="Proteomes" id="UP000214973">
    <property type="component" value="Chromosome 1"/>
</dbReference>